<comment type="caution">
    <text evidence="1">The sequence shown here is derived from an EMBL/GenBank/DDBJ whole genome shotgun (WGS) entry which is preliminary data.</text>
</comment>
<evidence type="ECO:0008006" key="3">
    <source>
        <dbReference type="Google" id="ProtNLM"/>
    </source>
</evidence>
<proteinExistence type="predicted"/>
<gene>
    <name evidence="1" type="ORF">ETSY2_09675</name>
</gene>
<accession>W4MBY0</accession>
<dbReference type="HOGENOM" id="CLU_1218003_0_0_7"/>
<evidence type="ECO:0000313" key="1">
    <source>
        <dbReference type="EMBL" id="ETX07705.1"/>
    </source>
</evidence>
<protein>
    <recommendedName>
        <fullName evidence="3">CD-NTase-associated protein 12/Pycsar effector protein TIR domain-containing protein</fullName>
    </recommendedName>
</protein>
<dbReference type="AlphaFoldDB" id="W4MBY0"/>
<sequence>MADFEGALQQLRYLWTLEARIQQERQDLMRQNLPRDMKEAQDRFLASQLEAREQNTADAFRRIFNIPPHHQRHDEKLREFHQIASFDVSVFVMTKFPATDPTEQTDLDRQLIRIIKAVQAAIRACHFEARLASDRHFHPMLWDNVELYLLGCKRGVAIVEDKYLPEFNPNVAMEWGWMRGMGREVLYLVEQDFQSERADTSGFLSERFSWNDPEADIDRAIKSWLNQ</sequence>
<reference evidence="1 2" key="1">
    <citation type="journal article" date="2014" name="Nature">
        <title>An environmental bacterial taxon with a large and distinct metabolic repertoire.</title>
        <authorList>
            <person name="Wilson M.C."/>
            <person name="Mori T."/>
            <person name="Ruckert C."/>
            <person name="Uria A.R."/>
            <person name="Helf M.J."/>
            <person name="Takada K."/>
            <person name="Gernert C."/>
            <person name="Steffens U.A."/>
            <person name="Heycke N."/>
            <person name="Schmitt S."/>
            <person name="Rinke C."/>
            <person name="Helfrich E.J."/>
            <person name="Brachmann A.O."/>
            <person name="Gurgui C."/>
            <person name="Wakimoto T."/>
            <person name="Kracht M."/>
            <person name="Crusemann M."/>
            <person name="Hentschel U."/>
            <person name="Abe I."/>
            <person name="Matsunaga S."/>
            <person name="Kalinowski J."/>
            <person name="Takeyama H."/>
            <person name="Piel J."/>
        </authorList>
    </citation>
    <scope>NUCLEOTIDE SEQUENCE [LARGE SCALE GENOMIC DNA]</scope>
    <source>
        <strain evidence="2">TSY2</strain>
    </source>
</reference>
<dbReference type="Proteomes" id="UP000019140">
    <property type="component" value="Unassembled WGS sequence"/>
</dbReference>
<evidence type="ECO:0000313" key="2">
    <source>
        <dbReference type="Proteomes" id="UP000019140"/>
    </source>
</evidence>
<organism evidence="1 2">
    <name type="scientific">Candidatus Entotheonella gemina</name>
    <dbReference type="NCBI Taxonomy" id="1429439"/>
    <lineage>
        <taxon>Bacteria</taxon>
        <taxon>Pseudomonadati</taxon>
        <taxon>Nitrospinota/Tectimicrobiota group</taxon>
        <taxon>Candidatus Tectimicrobiota</taxon>
        <taxon>Candidatus Entotheonellia</taxon>
        <taxon>Candidatus Entotheonellales</taxon>
        <taxon>Candidatus Entotheonellaceae</taxon>
        <taxon>Candidatus Entotheonella</taxon>
    </lineage>
</organism>
<dbReference type="EMBL" id="AZHX01000393">
    <property type="protein sequence ID" value="ETX07705.1"/>
    <property type="molecule type" value="Genomic_DNA"/>
</dbReference>
<keyword evidence="2" id="KW-1185">Reference proteome</keyword>
<name>W4MBY0_9BACT</name>